<sequence length="71" mass="7771">MVLFLYLSSSSLSLAVSSSSSVSLSVSESLSFFGPIHTFMTARTRIPIEIATIKKRPMRAIDMEPSRSSMV</sequence>
<name>A0A2D3I6E8_9VIRU</name>
<accession>A0A2D3I6E8</accession>
<evidence type="ECO:0000313" key="1">
    <source>
        <dbReference type="EMBL" id="ATU83976.1"/>
    </source>
</evidence>
<proteinExistence type="predicted"/>
<dbReference type="EMBL" id="MF768985">
    <property type="protein sequence ID" value="ATU83976.1"/>
    <property type="molecule type" value="Genomic_DNA"/>
</dbReference>
<protein>
    <submittedName>
        <fullName evidence="1">ORF439</fullName>
    </submittedName>
</protein>
<organism evidence="1">
    <name type="scientific">White spot syndrome virus</name>
    <dbReference type="NCBI Taxonomy" id="342409"/>
    <lineage>
        <taxon>Viruses</taxon>
        <taxon>Viruses incertae sedis</taxon>
        <taxon>Naldaviricetes</taxon>
        <taxon>Nimaviridae</taxon>
        <taxon>Whispovirus</taxon>
    </lineage>
</organism>
<reference evidence="1" key="1">
    <citation type="journal article" date="2018" name="Aquaculture">
        <title>Complete genome sequence of a white spot syndrome virus associated with a disease incursion in Australia.</title>
        <authorList>
            <person name="Oakey J."/>
            <person name="Smith C.S."/>
        </authorList>
    </citation>
    <scope>NUCLEOTIDE SEQUENCE [LARGE SCALE GENOMIC DNA]</scope>
    <source>
        <strain evidence="1">WSSV-AU</strain>
    </source>
</reference>
<dbReference type="Proteomes" id="UP000267516">
    <property type="component" value="Segment"/>
</dbReference>